<dbReference type="EMBL" id="JARPYR010000004">
    <property type="protein sequence ID" value="MDT2596090.1"/>
    <property type="molecule type" value="Genomic_DNA"/>
</dbReference>
<feature type="binding site" evidence="2">
    <location>
        <position position="56"/>
    </location>
    <ligand>
        <name>substrate</name>
    </ligand>
</feature>
<feature type="binding site" evidence="2">
    <location>
        <position position="56"/>
    </location>
    <ligand>
        <name>CoA</name>
        <dbReference type="ChEBI" id="CHEBI:57287"/>
    </ligand>
</feature>
<sequence length="125" mass="13595">MKKLRKEYRVQQEQTALAMGSGDLEVLATPALVAMMENCAKSLLVSELSVAQTSVGVKMNINHLAPTAVGAVVAVEAELLEVKRTSYSFSIQAFVGEQMIGNGTHQRVIVETAAFLEKMTEKHNM</sequence>
<dbReference type="InterPro" id="IPR054485">
    <property type="entry name" value="FlK-like_dom"/>
</dbReference>
<dbReference type="InterPro" id="IPR025540">
    <property type="entry name" value="FlK"/>
</dbReference>
<keyword evidence="7" id="KW-1185">Reference proteome</keyword>
<dbReference type="PANTHER" id="PTHR36934:SF1">
    <property type="entry name" value="THIOESTERASE DOMAIN-CONTAINING PROTEIN"/>
    <property type="match status" value="1"/>
</dbReference>
<evidence type="ECO:0000256" key="2">
    <source>
        <dbReference type="PIRSR" id="PIRSR014972-2"/>
    </source>
</evidence>
<evidence type="ECO:0000313" key="4">
    <source>
        <dbReference type="EMBL" id="MDT2596090.1"/>
    </source>
</evidence>
<protein>
    <submittedName>
        <fullName evidence="5">Hotdog domain-containing protein</fullName>
    </submittedName>
</protein>
<dbReference type="PIRSF" id="PIRSF014972">
    <property type="entry name" value="FlK"/>
    <property type="match status" value="1"/>
</dbReference>
<dbReference type="SUPFAM" id="SSF54637">
    <property type="entry name" value="Thioesterase/thiol ester dehydrase-isomerase"/>
    <property type="match status" value="1"/>
</dbReference>
<dbReference type="PANTHER" id="PTHR36934">
    <property type="entry name" value="BLR0278 PROTEIN"/>
    <property type="match status" value="1"/>
</dbReference>
<feature type="active site" evidence="1">
    <location>
        <position position="63"/>
    </location>
</feature>
<feature type="binding site" evidence="2">
    <location>
        <position position="107"/>
    </location>
    <ligand>
        <name>substrate</name>
    </ligand>
</feature>
<accession>A0AAP5NH99</accession>
<dbReference type="Proteomes" id="UP001245561">
    <property type="component" value="Unassembled WGS sequence"/>
</dbReference>
<gene>
    <name evidence="5" type="ORF">P7D36_05390</name>
    <name evidence="4" type="ORF">P7D39_03505</name>
</gene>
<dbReference type="Pfam" id="PF22636">
    <property type="entry name" value="FlK"/>
    <property type="match status" value="1"/>
</dbReference>
<reference evidence="5 7" key="1">
    <citation type="submission" date="2023-03" db="EMBL/GenBank/DDBJ databases">
        <authorList>
            <person name="Shen W."/>
            <person name="Cai J."/>
        </authorList>
    </citation>
    <scope>NUCLEOTIDE SEQUENCE</scope>
    <source>
        <strain evidence="5">P55-2</strain>
        <strain evidence="4 7">P72-2</strain>
    </source>
</reference>
<name>A0AAP5NH99_9ENTE</name>
<evidence type="ECO:0000313" key="7">
    <source>
        <dbReference type="Proteomes" id="UP001256547"/>
    </source>
</evidence>
<evidence type="ECO:0000313" key="6">
    <source>
        <dbReference type="Proteomes" id="UP001245561"/>
    </source>
</evidence>
<feature type="domain" description="Fluoroacetyl-CoA-specific thioesterase-like" evidence="3">
    <location>
        <begin position="10"/>
        <end position="112"/>
    </location>
</feature>
<comment type="caution">
    <text evidence="5">The sequence shown here is derived from an EMBL/GenBank/DDBJ whole genome shotgun (WGS) entry which is preliminary data.</text>
</comment>
<evidence type="ECO:0000256" key="1">
    <source>
        <dbReference type="PIRSR" id="PIRSR014972-1"/>
    </source>
</evidence>
<dbReference type="Proteomes" id="UP001256547">
    <property type="component" value="Unassembled WGS sequence"/>
</dbReference>
<dbReference type="Gene3D" id="3.10.129.10">
    <property type="entry name" value="Hotdog Thioesterase"/>
    <property type="match status" value="1"/>
</dbReference>
<dbReference type="EMBL" id="JARPYT010000005">
    <property type="protein sequence ID" value="MDT2636944.1"/>
    <property type="molecule type" value="Genomic_DNA"/>
</dbReference>
<dbReference type="RefSeq" id="WP_137603433.1">
    <property type="nucleotide sequence ID" value="NZ_JARPYR010000004.1"/>
</dbReference>
<proteinExistence type="predicted"/>
<evidence type="ECO:0000259" key="3">
    <source>
        <dbReference type="Pfam" id="PF22636"/>
    </source>
</evidence>
<organism evidence="5 6">
    <name type="scientific">Enterococcus dongliensis</name>
    <dbReference type="NCBI Taxonomy" id="2559925"/>
    <lineage>
        <taxon>Bacteria</taxon>
        <taxon>Bacillati</taxon>
        <taxon>Bacillota</taxon>
        <taxon>Bacilli</taxon>
        <taxon>Lactobacillales</taxon>
        <taxon>Enterococcaceae</taxon>
        <taxon>Enterococcus</taxon>
    </lineage>
</organism>
<dbReference type="InterPro" id="IPR029069">
    <property type="entry name" value="HotDog_dom_sf"/>
</dbReference>
<feature type="active site" evidence="1">
    <location>
        <position position="37"/>
    </location>
</feature>
<feature type="active site" evidence="1">
    <location>
        <position position="29"/>
    </location>
</feature>
<evidence type="ECO:0000313" key="5">
    <source>
        <dbReference type="EMBL" id="MDT2636944.1"/>
    </source>
</evidence>
<dbReference type="AlphaFoldDB" id="A0AAP5NH99"/>